<feature type="region of interest" description="Disordered" evidence="1">
    <location>
        <begin position="90"/>
        <end position="139"/>
    </location>
</feature>
<feature type="compositionally biased region" description="Basic and acidic residues" evidence="1">
    <location>
        <begin position="125"/>
        <end position="134"/>
    </location>
</feature>
<sequence>MLKSSLADGVGQGLQRRRSGARCAGDLLPGGRLQRRRHAWLSVRVGVDGAMHGPSRGELPRRAASGYELPRRPRLAAGVLRPRARQRIDRRPNVGPRRRPPPCLREVHGCGHAGPTRRRSQGRGEGADVPDHRGAGRGWDGAVVGAQLRRHVARTRRVHALADHRDHQPEQPRQRARRAVRGVRRGPTGAAVPQHGQDRSCAGVHRVDHPARRRPAARAPRQPLCGGRVRRHILHLRLRRALVPRLHKQVRKCCWVCPLQLIISDRIGLNPTIYLFKWALDWEGPR</sequence>
<dbReference type="InParanoid" id="A0A804RC31"/>
<dbReference type="AlphaFoldDB" id="A0A804RC31"/>
<protein>
    <submittedName>
        <fullName evidence="2">Uncharacterized protein</fullName>
    </submittedName>
</protein>
<reference evidence="3" key="1">
    <citation type="journal article" date="2009" name="Science">
        <title>The B73 maize genome: complexity, diversity, and dynamics.</title>
        <authorList>
            <person name="Schnable P.S."/>
            <person name="Ware D."/>
            <person name="Fulton R.S."/>
            <person name="Stein J.C."/>
            <person name="Wei F."/>
            <person name="Pasternak S."/>
            <person name="Liang C."/>
            <person name="Zhang J."/>
            <person name="Fulton L."/>
            <person name="Graves T.A."/>
            <person name="Minx P."/>
            <person name="Reily A.D."/>
            <person name="Courtney L."/>
            <person name="Kruchowski S.S."/>
            <person name="Tomlinson C."/>
            <person name="Strong C."/>
            <person name="Delehaunty K."/>
            <person name="Fronick C."/>
            <person name="Courtney B."/>
            <person name="Rock S.M."/>
            <person name="Belter E."/>
            <person name="Du F."/>
            <person name="Kim K."/>
            <person name="Abbott R.M."/>
            <person name="Cotton M."/>
            <person name="Levy A."/>
            <person name="Marchetto P."/>
            <person name="Ochoa K."/>
            <person name="Jackson S.M."/>
            <person name="Gillam B."/>
            <person name="Chen W."/>
            <person name="Yan L."/>
            <person name="Higginbotham J."/>
            <person name="Cardenas M."/>
            <person name="Waligorski J."/>
            <person name="Applebaum E."/>
            <person name="Phelps L."/>
            <person name="Falcone J."/>
            <person name="Kanchi K."/>
            <person name="Thane T."/>
            <person name="Scimone A."/>
            <person name="Thane N."/>
            <person name="Henke J."/>
            <person name="Wang T."/>
            <person name="Ruppert J."/>
            <person name="Shah N."/>
            <person name="Rotter K."/>
            <person name="Hodges J."/>
            <person name="Ingenthron E."/>
            <person name="Cordes M."/>
            <person name="Kohlberg S."/>
            <person name="Sgro J."/>
            <person name="Delgado B."/>
            <person name="Mead K."/>
            <person name="Chinwalla A."/>
            <person name="Leonard S."/>
            <person name="Crouse K."/>
            <person name="Collura K."/>
            <person name="Kudrna D."/>
            <person name="Currie J."/>
            <person name="He R."/>
            <person name="Angelova A."/>
            <person name="Rajasekar S."/>
            <person name="Mueller T."/>
            <person name="Lomeli R."/>
            <person name="Scara G."/>
            <person name="Ko A."/>
            <person name="Delaney K."/>
            <person name="Wissotski M."/>
            <person name="Lopez G."/>
            <person name="Campos D."/>
            <person name="Braidotti M."/>
            <person name="Ashley E."/>
            <person name="Golser W."/>
            <person name="Kim H."/>
            <person name="Lee S."/>
            <person name="Lin J."/>
            <person name="Dujmic Z."/>
            <person name="Kim W."/>
            <person name="Talag J."/>
            <person name="Zuccolo A."/>
            <person name="Fan C."/>
            <person name="Sebastian A."/>
            <person name="Kramer M."/>
            <person name="Spiegel L."/>
            <person name="Nascimento L."/>
            <person name="Zutavern T."/>
            <person name="Miller B."/>
            <person name="Ambroise C."/>
            <person name="Muller S."/>
            <person name="Spooner W."/>
            <person name="Narechania A."/>
            <person name="Ren L."/>
            <person name="Wei S."/>
            <person name="Kumari S."/>
            <person name="Faga B."/>
            <person name="Levy M.J."/>
            <person name="McMahan L."/>
            <person name="Van Buren P."/>
            <person name="Vaughn M.W."/>
            <person name="Ying K."/>
            <person name="Yeh C.-T."/>
            <person name="Emrich S.J."/>
            <person name="Jia Y."/>
            <person name="Kalyanaraman A."/>
            <person name="Hsia A.-P."/>
            <person name="Barbazuk W.B."/>
            <person name="Baucom R.S."/>
            <person name="Brutnell T.P."/>
            <person name="Carpita N.C."/>
            <person name="Chaparro C."/>
            <person name="Chia J.-M."/>
            <person name="Deragon J.-M."/>
            <person name="Estill J.C."/>
            <person name="Fu Y."/>
            <person name="Jeddeloh J.A."/>
            <person name="Han Y."/>
            <person name="Lee H."/>
            <person name="Li P."/>
            <person name="Lisch D.R."/>
            <person name="Liu S."/>
            <person name="Liu Z."/>
            <person name="Nagel D.H."/>
            <person name="McCann M.C."/>
            <person name="SanMiguel P."/>
            <person name="Myers A.M."/>
            <person name="Nettleton D."/>
            <person name="Nguyen J."/>
            <person name="Penning B.W."/>
            <person name="Ponnala L."/>
            <person name="Schneider K.L."/>
            <person name="Schwartz D.C."/>
            <person name="Sharma A."/>
            <person name="Soderlund C."/>
            <person name="Springer N.M."/>
            <person name="Sun Q."/>
            <person name="Wang H."/>
            <person name="Waterman M."/>
            <person name="Westerman R."/>
            <person name="Wolfgruber T.K."/>
            <person name="Yang L."/>
            <person name="Yu Y."/>
            <person name="Zhang L."/>
            <person name="Zhou S."/>
            <person name="Zhu Q."/>
            <person name="Bennetzen J.L."/>
            <person name="Dawe R.K."/>
            <person name="Jiang J."/>
            <person name="Jiang N."/>
            <person name="Presting G.G."/>
            <person name="Wessler S.R."/>
            <person name="Aluru S."/>
            <person name="Martienssen R.A."/>
            <person name="Clifton S.W."/>
            <person name="McCombie W.R."/>
            <person name="Wing R.A."/>
            <person name="Wilson R.K."/>
        </authorList>
    </citation>
    <scope>NUCLEOTIDE SEQUENCE [LARGE SCALE GENOMIC DNA]</scope>
    <source>
        <strain evidence="3">cv. B73</strain>
    </source>
</reference>
<accession>A0A804RC31</accession>
<dbReference type="EnsemblPlants" id="Zm00001eb399820_T001">
    <property type="protein sequence ID" value="Zm00001eb399820_P001"/>
    <property type="gene ID" value="Zm00001eb399820"/>
</dbReference>
<reference evidence="2" key="3">
    <citation type="submission" date="2021-05" db="UniProtKB">
        <authorList>
            <consortium name="EnsemblPlants"/>
        </authorList>
    </citation>
    <scope>IDENTIFICATION</scope>
    <source>
        <strain evidence="2">cv. B73</strain>
    </source>
</reference>
<feature type="compositionally biased region" description="Basic residues" evidence="1">
    <location>
        <begin position="174"/>
        <end position="184"/>
    </location>
</feature>
<evidence type="ECO:0000313" key="3">
    <source>
        <dbReference type="Proteomes" id="UP000007305"/>
    </source>
</evidence>
<reference evidence="2" key="2">
    <citation type="submission" date="2019-07" db="EMBL/GenBank/DDBJ databases">
        <authorList>
            <person name="Seetharam A."/>
            <person name="Woodhouse M."/>
            <person name="Cannon E."/>
        </authorList>
    </citation>
    <scope>NUCLEOTIDE SEQUENCE [LARGE SCALE GENOMIC DNA]</scope>
    <source>
        <strain evidence="2">cv. B73</strain>
    </source>
</reference>
<name>A0A804RC31_MAIZE</name>
<proteinExistence type="predicted"/>
<feature type="compositionally biased region" description="Basic and acidic residues" evidence="1">
    <location>
        <begin position="160"/>
        <end position="173"/>
    </location>
</feature>
<feature type="region of interest" description="Disordered" evidence="1">
    <location>
        <begin position="1"/>
        <end position="22"/>
    </location>
</feature>
<organism evidence="2 3">
    <name type="scientific">Zea mays</name>
    <name type="common">Maize</name>
    <dbReference type="NCBI Taxonomy" id="4577"/>
    <lineage>
        <taxon>Eukaryota</taxon>
        <taxon>Viridiplantae</taxon>
        <taxon>Streptophyta</taxon>
        <taxon>Embryophyta</taxon>
        <taxon>Tracheophyta</taxon>
        <taxon>Spermatophyta</taxon>
        <taxon>Magnoliopsida</taxon>
        <taxon>Liliopsida</taxon>
        <taxon>Poales</taxon>
        <taxon>Poaceae</taxon>
        <taxon>PACMAD clade</taxon>
        <taxon>Panicoideae</taxon>
        <taxon>Andropogonodae</taxon>
        <taxon>Andropogoneae</taxon>
        <taxon>Tripsacinae</taxon>
        <taxon>Zea</taxon>
    </lineage>
</organism>
<keyword evidence="3" id="KW-1185">Reference proteome</keyword>
<dbReference type="Gramene" id="Zm00001eb399820_T001">
    <property type="protein sequence ID" value="Zm00001eb399820_P001"/>
    <property type="gene ID" value="Zm00001eb399820"/>
</dbReference>
<dbReference type="Proteomes" id="UP000007305">
    <property type="component" value="Chromosome 9"/>
</dbReference>
<feature type="region of interest" description="Disordered" evidence="1">
    <location>
        <begin position="160"/>
        <end position="201"/>
    </location>
</feature>
<evidence type="ECO:0000313" key="2">
    <source>
        <dbReference type="EnsemblPlants" id="Zm00001eb399820_P001"/>
    </source>
</evidence>
<evidence type="ECO:0000256" key="1">
    <source>
        <dbReference type="SAM" id="MobiDB-lite"/>
    </source>
</evidence>